<keyword evidence="12" id="KW-0547">Nucleotide-binding</keyword>
<keyword evidence="15" id="KW-0249">Electron transport</keyword>
<evidence type="ECO:0000256" key="13">
    <source>
        <dbReference type="ARBA" id="ARBA00022792"/>
    </source>
</evidence>
<organism evidence="28 29">
    <name type="scientific">Alosa alosa</name>
    <name type="common">allis shad</name>
    <dbReference type="NCBI Taxonomy" id="278164"/>
    <lineage>
        <taxon>Eukaryota</taxon>
        <taxon>Metazoa</taxon>
        <taxon>Chordata</taxon>
        <taxon>Craniata</taxon>
        <taxon>Vertebrata</taxon>
        <taxon>Euteleostomi</taxon>
        <taxon>Actinopterygii</taxon>
        <taxon>Neopterygii</taxon>
        <taxon>Teleostei</taxon>
        <taxon>Clupei</taxon>
        <taxon>Clupeiformes</taxon>
        <taxon>Clupeoidei</taxon>
        <taxon>Clupeidae</taxon>
        <taxon>Alosa</taxon>
    </lineage>
</organism>
<dbReference type="GO" id="GO:0005886">
    <property type="term" value="C:plasma membrane"/>
    <property type="evidence" value="ECO:0007669"/>
    <property type="project" value="UniProtKB-SubCell"/>
</dbReference>
<keyword evidence="14" id="KW-0809">Transit peptide</keyword>
<keyword evidence="19 27" id="KW-0472">Membrane</keyword>
<dbReference type="InterPro" id="IPR003578">
    <property type="entry name" value="Small_GTPase_Rho"/>
</dbReference>
<keyword evidence="13" id="KW-0999">Mitochondrion inner membrane</keyword>
<keyword evidence="9" id="KW-0488">Methylation</keyword>
<dbReference type="Pfam" id="PF00071">
    <property type="entry name" value="Ras"/>
    <property type="match status" value="1"/>
</dbReference>
<dbReference type="EMBL" id="JADWDJ010000004">
    <property type="protein sequence ID" value="KAG5282311.1"/>
    <property type="molecule type" value="Genomic_DNA"/>
</dbReference>
<dbReference type="InterPro" id="IPR005225">
    <property type="entry name" value="Small_GTP-bd"/>
</dbReference>
<comment type="function">
    <text evidence="1">Accessory subunit of the mitochondrial membrane respiratory chain NADH dehydrogenase (Complex I), that is believed not to be involved in catalysis. Complex I functions in the transfer of electrons from NADH to the respiratory chain. The immediate electron acceptor for the enzyme is believed to be ubiquinone.</text>
</comment>
<dbReference type="FunFam" id="3.40.50.300:FF:000095">
    <property type="entry name" value="Rho-related GTP-binding protein RhoC"/>
    <property type="match status" value="1"/>
</dbReference>
<sequence length="373" mass="41806">MASRLTRILPSLSRMRFGPVYSARFVSQSSPSSAAGATAVADLQHGHAKDSHGHAEVSPFEENPDYHGFSSDAHADAWNMKLAFFFSVSVAIVIGGTFLHYLPDHGMRQWARREAERRVKKREAEGLPIMTDNYYDPSKIVLPSAGEDSGRAQTRWQTNGRGLGVGQEKKRKTRTSELKTMAAIRKKLVIVGDGACGKTCLLIVFSKDQFPEVYVPTVFENYVADIEVDGKQVELALWDTAGQEDYDRLRPLSYPDTDVILMCFSIDSPDSLENIPEKWTPEVKHFCPNVPIILVGNKKDLRNDEHTRRELAKMKQEPVKQEEGRDMAIRINAFGYLECSAKTKDGVREVFELATRAALQAKKRSKKSACLLL</sequence>
<dbReference type="SMART" id="SM00173">
    <property type="entry name" value="RAS"/>
    <property type="match status" value="1"/>
</dbReference>
<comment type="similarity">
    <text evidence="5">Belongs to the small GTPase superfamily. Rho family.</text>
</comment>
<dbReference type="SMART" id="SM00174">
    <property type="entry name" value="RHO"/>
    <property type="match status" value="1"/>
</dbReference>
<dbReference type="AlphaFoldDB" id="A0AAV6HA64"/>
<evidence type="ECO:0000256" key="10">
    <source>
        <dbReference type="ARBA" id="ARBA00022660"/>
    </source>
</evidence>
<dbReference type="GO" id="GO:0005743">
    <property type="term" value="C:mitochondrial inner membrane"/>
    <property type="evidence" value="ECO:0007669"/>
    <property type="project" value="UniProtKB-SubCell"/>
</dbReference>
<evidence type="ECO:0000256" key="18">
    <source>
        <dbReference type="ARBA" id="ARBA00023134"/>
    </source>
</evidence>
<accession>A0AAV6HA64</accession>
<name>A0AAV6HA64_9TELE</name>
<evidence type="ECO:0000256" key="1">
    <source>
        <dbReference type="ARBA" id="ARBA00003195"/>
    </source>
</evidence>
<evidence type="ECO:0000256" key="2">
    <source>
        <dbReference type="ARBA" id="ARBA00004342"/>
    </source>
</evidence>
<evidence type="ECO:0000256" key="7">
    <source>
        <dbReference type="ARBA" id="ARBA00022448"/>
    </source>
</evidence>
<evidence type="ECO:0000256" key="5">
    <source>
        <dbReference type="ARBA" id="ARBA00010142"/>
    </source>
</evidence>
<evidence type="ECO:0000256" key="3">
    <source>
        <dbReference type="ARBA" id="ARBA00004434"/>
    </source>
</evidence>
<comment type="function">
    <text evidence="25">Regulates a signal transduction pathway linking plasma membrane receptors to the assembly of focal adhesions and actin stress fibers.</text>
</comment>
<evidence type="ECO:0000256" key="19">
    <source>
        <dbReference type="ARBA" id="ARBA00023136"/>
    </source>
</evidence>
<dbReference type="GO" id="GO:0003924">
    <property type="term" value="F:GTPase activity"/>
    <property type="evidence" value="ECO:0007669"/>
    <property type="project" value="InterPro"/>
</dbReference>
<evidence type="ECO:0000256" key="11">
    <source>
        <dbReference type="ARBA" id="ARBA00022692"/>
    </source>
</evidence>
<evidence type="ECO:0000256" key="23">
    <source>
        <dbReference type="ARBA" id="ARBA00031387"/>
    </source>
</evidence>
<dbReference type="GO" id="GO:0007264">
    <property type="term" value="P:small GTPase-mediated signal transduction"/>
    <property type="evidence" value="ECO:0007669"/>
    <property type="project" value="InterPro"/>
</dbReference>
<dbReference type="PROSITE" id="PS51419">
    <property type="entry name" value="RAB"/>
    <property type="match status" value="1"/>
</dbReference>
<evidence type="ECO:0000256" key="17">
    <source>
        <dbReference type="ARBA" id="ARBA00023128"/>
    </source>
</evidence>
<comment type="subunit">
    <text evidence="24">Complex I is composed of 45 different subunits. Interacts with BCAP31.</text>
</comment>
<evidence type="ECO:0000256" key="21">
    <source>
        <dbReference type="ARBA" id="ARBA00023289"/>
    </source>
</evidence>
<dbReference type="PROSITE" id="PS51420">
    <property type="entry name" value="RHO"/>
    <property type="match status" value="1"/>
</dbReference>
<evidence type="ECO:0000256" key="14">
    <source>
        <dbReference type="ARBA" id="ARBA00022946"/>
    </source>
</evidence>
<keyword evidence="8" id="KW-1003">Cell membrane</keyword>
<protein>
    <recommendedName>
        <fullName evidence="6">NADH dehydrogenase [ubiquinone] 1 beta subcomplex subunit 11, mitochondrial</fullName>
    </recommendedName>
    <alternativeName>
        <fullName evidence="23">Complex I-ESSS</fullName>
    </alternativeName>
    <alternativeName>
        <fullName evidence="22">NADH-ubiquinone oxidoreductase ESSS subunit</fullName>
    </alternativeName>
</protein>
<dbReference type="GO" id="GO:0005525">
    <property type="term" value="F:GTP binding"/>
    <property type="evidence" value="ECO:0007669"/>
    <property type="project" value="UniProtKB-KW"/>
</dbReference>
<dbReference type="Proteomes" id="UP000823561">
    <property type="component" value="Chromosome 4"/>
</dbReference>
<evidence type="ECO:0000256" key="8">
    <source>
        <dbReference type="ARBA" id="ARBA00022475"/>
    </source>
</evidence>
<keyword evidence="18" id="KW-0342">GTP-binding</keyword>
<feature type="transmembrane region" description="Helical" evidence="27">
    <location>
        <begin position="82"/>
        <end position="102"/>
    </location>
</feature>
<feature type="compositionally biased region" description="Basic and acidic residues" evidence="26">
    <location>
        <begin position="44"/>
        <end position="55"/>
    </location>
</feature>
<keyword evidence="21" id="KW-0636">Prenylation</keyword>
<dbReference type="CDD" id="cd01870">
    <property type="entry name" value="RhoA_like"/>
    <property type="match status" value="1"/>
</dbReference>
<evidence type="ECO:0000256" key="4">
    <source>
        <dbReference type="ARBA" id="ARBA00008915"/>
    </source>
</evidence>
<comment type="subcellular location">
    <subcellularLocation>
        <location evidence="2">Cell membrane</location>
        <topology evidence="2">Lipid-anchor</topology>
        <orientation evidence="2">Cytoplasmic side</orientation>
    </subcellularLocation>
    <subcellularLocation>
        <location evidence="3">Mitochondrion inner membrane</location>
        <topology evidence="3">Single-pass membrane protein</topology>
    </subcellularLocation>
</comment>
<evidence type="ECO:0000256" key="16">
    <source>
        <dbReference type="ARBA" id="ARBA00022989"/>
    </source>
</evidence>
<gene>
    <name evidence="28" type="ORF">AALO_G00054590</name>
</gene>
<keyword evidence="17" id="KW-0496">Mitochondrion</keyword>
<keyword evidence="7" id="KW-0813">Transport</keyword>
<keyword evidence="10" id="KW-0679">Respiratory chain</keyword>
<feature type="region of interest" description="Disordered" evidence="26">
    <location>
        <begin position="146"/>
        <end position="171"/>
    </location>
</feature>
<evidence type="ECO:0000256" key="15">
    <source>
        <dbReference type="ARBA" id="ARBA00022982"/>
    </source>
</evidence>
<evidence type="ECO:0000313" key="29">
    <source>
        <dbReference type="Proteomes" id="UP000823561"/>
    </source>
</evidence>
<evidence type="ECO:0000256" key="25">
    <source>
        <dbReference type="ARBA" id="ARBA00057048"/>
    </source>
</evidence>
<dbReference type="Gene3D" id="3.40.50.300">
    <property type="entry name" value="P-loop containing nucleotide triphosphate hydrolases"/>
    <property type="match status" value="1"/>
</dbReference>
<feature type="compositionally biased region" description="Polar residues" evidence="26">
    <location>
        <begin position="151"/>
        <end position="160"/>
    </location>
</feature>
<dbReference type="Pfam" id="PF10183">
    <property type="entry name" value="ESSS"/>
    <property type="match status" value="1"/>
</dbReference>
<comment type="similarity">
    <text evidence="4">Belongs to the complex I NDUFB11 subunit family.</text>
</comment>
<dbReference type="InterPro" id="IPR019329">
    <property type="entry name" value="NADH_UbQ_OxRdtase_ESSS_su"/>
</dbReference>
<evidence type="ECO:0000256" key="20">
    <source>
        <dbReference type="ARBA" id="ARBA00023288"/>
    </source>
</evidence>
<keyword evidence="16 27" id="KW-1133">Transmembrane helix</keyword>
<dbReference type="NCBIfam" id="TIGR00231">
    <property type="entry name" value="small_GTP"/>
    <property type="match status" value="1"/>
</dbReference>
<dbReference type="PANTHER" id="PTHR24072">
    <property type="entry name" value="RHO FAMILY GTPASE"/>
    <property type="match status" value="1"/>
</dbReference>
<evidence type="ECO:0000313" key="28">
    <source>
        <dbReference type="EMBL" id="KAG5282311.1"/>
    </source>
</evidence>
<dbReference type="PRINTS" id="PR00449">
    <property type="entry name" value="RASTRNSFRMNG"/>
</dbReference>
<evidence type="ECO:0000256" key="12">
    <source>
        <dbReference type="ARBA" id="ARBA00022741"/>
    </source>
</evidence>
<evidence type="ECO:0000256" key="27">
    <source>
        <dbReference type="SAM" id="Phobius"/>
    </source>
</evidence>
<evidence type="ECO:0000256" key="26">
    <source>
        <dbReference type="SAM" id="MobiDB-lite"/>
    </source>
</evidence>
<evidence type="ECO:0000256" key="24">
    <source>
        <dbReference type="ARBA" id="ARBA00046528"/>
    </source>
</evidence>
<comment type="caution">
    <text evidence="28">The sequence shown here is derived from an EMBL/GenBank/DDBJ whole genome shotgun (WGS) entry which is preliminary data.</text>
</comment>
<evidence type="ECO:0000256" key="6">
    <source>
        <dbReference type="ARBA" id="ARBA00018632"/>
    </source>
</evidence>
<keyword evidence="20" id="KW-0449">Lipoprotein</keyword>
<dbReference type="SMART" id="SM00175">
    <property type="entry name" value="RAB"/>
    <property type="match status" value="1"/>
</dbReference>
<dbReference type="InterPro" id="IPR001806">
    <property type="entry name" value="Small_GTPase"/>
</dbReference>
<dbReference type="InterPro" id="IPR027417">
    <property type="entry name" value="P-loop_NTPase"/>
</dbReference>
<keyword evidence="11 27" id="KW-0812">Transmembrane</keyword>
<dbReference type="SUPFAM" id="SSF52540">
    <property type="entry name" value="P-loop containing nucleoside triphosphate hydrolases"/>
    <property type="match status" value="1"/>
</dbReference>
<proteinExistence type="inferred from homology"/>
<keyword evidence="29" id="KW-1185">Reference proteome</keyword>
<dbReference type="PROSITE" id="PS51421">
    <property type="entry name" value="RAS"/>
    <property type="match status" value="1"/>
</dbReference>
<feature type="region of interest" description="Disordered" evidence="26">
    <location>
        <begin position="36"/>
        <end position="63"/>
    </location>
</feature>
<evidence type="ECO:0000256" key="22">
    <source>
        <dbReference type="ARBA" id="ARBA00030753"/>
    </source>
</evidence>
<reference evidence="28" key="1">
    <citation type="submission" date="2020-10" db="EMBL/GenBank/DDBJ databases">
        <title>Chromosome-scale genome assembly of the Allis shad, Alosa alosa.</title>
        <authorList>
            <person name="Margot Z."/>
            <person name="Christophe K."/>
            <person name="Cabau C."/>
            <person name="Louis A."/>
            <person name="Berthelot C."/>
            <person name="Parey E."/>
            <person name="Roest Crollius H."/>
            <person name="Montfort J."/>
            <person name="Robinson-Rechavi M."/>
            <person name="Bucao C."/>
            <person name="Bouchez O."/>
            <person name="Gislard M."/>
            <person name="Lluch J."/>
            <person name="Milhes M."/>
            <person name="Lampietro C."/>
            <person name="Lopez Roques C."/>
            <person name="Donnadieu C."/>
            <person name="Braasch I."/>
            <person name="Desvignes T."/>
            <person name="Postlethwait J."/>
            <person name="Bobe J."/>
            <person name="Guiguen Y."/>
        </authorList>
    </citation>
    <scope>NUCLEOTIDE SEQUENCE</scope>
    <source>
        <strain evidence="28">M-15738</strain>
        <tissue evidence="28">Blood</tissue>
    </source>
</reference>
<evidence type="ECO:0000256" key="9">
    <source>
        <dbReference type="ARBA" id="ARBA00022481"/>
    </source>
</evidence>